<dbReference type="PANTHER" id="PTHR43194">
    <property type="entry name" value="HYDROLASE ALPHA/BETA FOLD FAMILY"/>
    <property type="match status" value="1"/>
</dbReference>
<dbReference type="GO" id="GO:0003824">
    <property type="term" value="F:catalytic activity"/>
    <property type="evidence" value="ECO:0007669"/>
    <property type="project" value="InterPro"/>
</dbReference>
<dbReference type="Proteomes" id="UP000183407">
    <property type="component" value="Unassembled WGS sequence"/>
</dbReference>
<name>A0A1H5MIU7_RHOJO</name>
<dbReference type="InterPro" id="IPR050228">
    <property type="entry name" value="Carboxylesterase_BioH"/>
</dbReference>
<dbReference type="InterPro" id="IPR000639">
    <property type="entry name" value="Epox_hydrolase-like"/>
</dbReference>
<evidence type="ECO:0000313" key="2">
    <source>
        <dbReference type="EMBL" id="SEE89322.1"/>
    </source>
</evidence>
<evidence type="ECO:0000259" key="1">
    <source>
        <dbReference type="Pfam" id="PF12697"/>
    </source>
</evidence>
<dbReference type="Pfam" id="PF12697">
    <property type="entry name" value="Abhydrolase_6"/>
    <property type="match status" value="1"/>
</dbReference>
<protein>
    <submittedName>
        <fullName evidence="2">Pimeloyl-ACP methyl ester carboxylesterase</fullName>
    </submittedName>
</protein>
<dbReference type="PRINTS" id="PR00111">
    <property type="entry name" value="ABHYDROLASE"/>
</dbReference>
<organism evidence="2 3">
    <name type="scientific">Rhodococcus jostii</name>
    <dbReference type="NCBI Taxonomy" id="132919"/>
    <lineage>
        <taxon>Bacteria</taxon>
        <taxon>Bacillati</taxon>
        <taxon>Actinomycetota</taxon>
        <taxon>Actinomycetes</taxon>
        <taxon>Mycobacteriales</taxon>
        <taxon>Nocardiaceae</taxon>
        <taxon>Rhodococcus</taxon>
    </lineage>
</organism>
<dbReference type="SUPFAM" id="SSF53474">
    <property type="entry name" value="alpha/beta-Hydrolases"/>
    <property type="match status" value="1"/>
</dbReference>
<accession>A0A1H5MIU7</accession>
<dbReference type="PRINTS" id="PR00412">
    <property type="entry name" value="EPOXHYDRLASE"/>
</dbReference>
<evidence type="ECO:0000313" key="3">
    <source>
        <dbReference type="Proteomes" id="UP000183407"/>
    </source>
</evidence>
<reference evidence="3" key="1">
    <citation type="submission" date="2016-10" db="EMBL/GenBank/DDBJ databases">
        <authorList>
            <person name="Varghese N."/>
        </authorList>
    </citation>
    <scope>NUCLEOTIDE SEQUENCE [LARGE SCALE GENOMIC DNA]</scope>
    <source>
        <strain evidence="3">DSM 44719</strain>
    </source>
</reference>
<feature type="domain" description="AB hydrolase-1" evidence="1">
    <location>
        <begin position="39"/>
        <end position="295"/>
    </location>
</feature>
<dbReference type="InterPro" id="IPR029058">
    <property type="entry name" value="AB_hydrolase_fold"/>
</dbReference>
<dbReference type="PANTHER" id="PTHR43194:SF2">
    <property type="entry name" value="PEROXISOMAL MEMBRANE PROTEIN LPX1"/>
    <property type="match status" value="1"/>
</dbReference>
<sequence length="404" mass="43058">MSNAITTPDPVERRTTVSADDDVSLAVREYGPTDAPVTIVLLHGHCLSTESWSLVRDDLMRQYRDARIVCYDHRGHGDSAEAPARTYTLEQLGRDLHVVLRAVAPTGPVILVGHSMGGMTALTYARRHPHEIGARIVGIGLIATAASGLAEAGFGRLLRSPVLSWIQGAVRRAPTSMEQVKRLGCKVFAPVIRGAEFGDRKVSPRVLALASAMHDETPIVTMASFLSSFMTYDESGTLPALSAIPTLVLCGSADLMTPPTHWVAIAAQVEDADFVCVDGAGHSVILEQPTPVAEAIARLVTRVRCREPGNYCLIGALFEQDAARRARGPGPGDAVPVINPVASRARWESGEGTPGRSGWWPTDGVEDSDRIEVVSPVRDLALAECEHGDVSVGVSASGAHDLAF</sequence>
<dbReference type="Gene3D" id="3.40.50.1820">
    <property type="entry name" value="alpha/beta hydrolase"/>
    <property type="match status" value="1"/>
</dbReference>
<dbReference type="InterPro" id="IPR000073">
    <property type="entry name" value="AB_hydrolase_1"/>
</dbReference>
<proteinExistence type="predicted"/>
<dbReference type="EMBL" id="FNTL01000005">
    <property type="protein sequence ID" value="SEE89322.1"/>
    <property type="molecule type" value="Genomic_DNA"/>
</dbReference>
<dbReference type="AlphaFoldDB" id="A0A1H5MIU7"/>
<gene>
    <name evidence="2" type="ORF">SAMN04490220_9040</name>
</gene>